<accession>A0A5C3Q9R9</accession>
<feature type="compositionally biased region" description="Low complexity" evidence="1">
    <location>
        <begin position="9"/>
        <end position="26"/>
    </location>
</feature>
<evidence type="ECO:0000256" key="1">
    <source>
        <dbReference type="SAM" id="MobiDB-lite"/>
    </source>
</evidence>
<evidence type="ECO:0000313" key="2">
    <source>
        <dbReference type="EMBL" id="TFK98501.1"/>
    </source>
</evidence>
<sequence>MPTPHAWITTKTSGTSGATSSSSFATRPQKHIPSSTDLKITGAPNVWQRSISELTRPTRTAFKMPERTAALAHLAAIRLPLPPSPRLTLFSQQQQRLPRCDAGRQRRTRQRTCRWSQLSPPTTSFSRIFLSVF</sequence>
<reference evidence="2 3" key="1">
    <citation type="journal article" date="2019" name="Nat. Ecol. Evol.">
        <title>Megaphylogeny resolves global patterns of mushroom evolution.</title>
        <authorList>
            <person name="Varga T."/>
            <person name="Krizsan K."/>
            <person name="Foldi C."/>
            <person name="Dima B."/>
            <person name="Sanchez-Garcia M."/>
            <person name="Sanchez-Ramirez S."/>
            <person name="Szollosi G.J."/>
            <person name="Szarkandi J.G."/>
            <person name="Papp V."/>
            <person name="Albert L."/>
            <person name="Andreopoulos W."/>
            <person name="Angelini C."/>
            <person name="Antonin V."/>
            <person name="Barry K.W."/>
            <person name="Bougher N.L."/>
            <person name="Buchanan P."/>
            <person name="Buyck B."/>
            <person name="Bense V."/>
            <person name="Catcheside P."/>
            <person name="Chovatia M."/>
            <person name="Cooper J."/>
            <person name="Damon W."/>
            <person name="Desjardin D."/>
            <person name="Finy P."/>
            <person name="Geml J."/>
            <person name="Haridas S."/>
            <person name="Hughes K."/>
            <person name="Justo A."/>
            <person name="Karasinski D."/>
            <person name="Kautmanova I."/>
            <person name="Kiss B."/>
            <person name="Kocsube S."/>
            <person name="Kotiranta H."/>
            <person name="LaButti K.M."/>
            <person name="Lechner B.E."/>
            <person name="Liimatainen K."/>
            <person name="Lipzen A."/>
            <person name="Lukacs Z."/>
            <person name="Mihaltcheva S."/>
            <person name="Morgado L.N."/>
            <person name="Niskanen T."/>
            <person name="Noordeloos M.E."/>
            <person name="Ohm R.A."/>
            <person name="Ortiz-Santana B."/>
            <person name="Ovrebo C."/>
            <person name="Racz N."/>
            <person name="Riley R."/>
            <person name="Savchenko A."/>
            <person name="Shiryaev A."/>
            <person name="Soop K."/>
            <person name="Spirin V."/>
            <person name="Szebenyi C."/>
            <person name="Tomsovsky M."/>
            <person name="Tulloss R.E."/>
            <person name="Uehling J."/>
            <person name="Grigoriev I.V."/>
            <person name="Vagvolgyi C."/>
            <person name="Papp T."/>
            <person name="Martin F.M."/>
            <person name="Miettinen O."/>
            <person name="Hibbett D.S."/>
            <person name="Nagy L.G."/>
        </authorList>
    </citation>
    <scope>NUCLEOTIDE SEQUENCE [LARGE SCALE GENOMIC DNA]</scope>
    <source>
        <strain evidence="2 3">CBS 309.79</strain>
    </source>
</reference>
<name>A0A5C3Q9R9_9AGAR</name>
<organism evidence="2 3">
    <name type="scientific">Pterulicium gracile</name>
    <dbReference type="NCBI Taxonomy" id="1884261"/>
    <lineage>
        <taxon>Eukaryota</taxon>
        <taxon>Fungi</taxon>
        <taxon>Dikarya</taxon>
        <taxon>Basidiomycota</taxon>
        <taxon>Agaricomycotina</taxon>
        <taxon>Agaricomycetes</taxon>
        <taxon>Agaricomycetidae</taxon>
        <taxon>Agaricales</taxon>
        <taxon>Pleurotineae</taxon>
        <taxon>Pterulaceae</taxon>
        <taxon>Pterulicium</taxon>
    </lineage>
</organism>
<dbReference type="EMBL" id="ML178839">
    <property type="protein sequence ID" value="TFK98501.1"/>
    <property type="molecule type" value="Genomic_DNA"/>
</dbReference>
<keyword evidence="3" id="KW-1185">Reference proteome</keyword>
<dbReference type="AlphaFoldDB" id="A0A5C3Q9R9"/>
<proteinExistence type="predicted"/>
<gene>
    <name evidence="2" type="ORF">BDV98DRAFT_572775</name>
</gene>
<dbReference type="Proteomes" id="UP000305067">
    <property type="component" value="Unassembled WGS sequence"/>
</dbReference>
<evidence type="ECO:0000313" key="3">
    <source>
        <dbReference type="Proteomes" id="UP000305067"/>
    </source>
</evidence>
<feature type="region of interest" description="Disordered" evidence="1">
    <location>
        <begin position="1"/>
        <end position="38"/>
    </location>
</feature>
<protein>
    <submittedName>
        <fullName evidence="2">Uncharacterized protein</fullName>
    </submittedName>
</protein>